<accession>A0A5J4U3G2</accession>
<sequence>MNMMQNMFGGGGGAQGTGQPQSTGGAQVPTDDDPTQGSQPASGAPNMNANPFAGIDFQQLMSQMYGGAPTTGQGQGQQGGGGTNPFAGIDMQQLMQQMYGGGQAPGFGGQGQQGGANPFAGIDMQQLMQQMYGGGAPASGGFGAPASGGFGGGAPPRNTGAGTGTTQPQQPQPTDEELKVQYAAQLQELHDMGFFDDKVNIQCLRESRGSTSIAVEKVLQKMGLS</sequence>
<feature type="region of interest" description="Disordered" evidence="1">
    <location>
        <begin position="143"/>
        <end position="176"/>
    </location>
</feature>
<feature type="region of interest" description="Disordered" evidence="1">
    <location>
        <begin position="1"/>
        <end position="52"/>
    </location>
</feature>
<feature type="region of interest" description="Disordered" evidence="1">
    <location>
        <begin position="65"/>
        <end position="86"/>
    </location>
</feature>
<organism evidence="3 4">
    <name type="scientific">Streblomastix strix</name>
    <dbReference type="NCBI Taxonomy" id="222440"/>
    <lineage>
        <taxon>Eukaryota</taxon>
        <taxon>Metamonada</taxon>
        <taxon>Preaxostyla</taxon>
        <taxon>Oxymonadida</taxon>
        <taxon>Streblomastigidae</taxon>
        <taxon>Streblomastix</taxon>
    </lineage>
</organism>
<dbReference type="InterPro" id="IPR015940">
    <property type="entry name" value="UBA"/>
</dbReference>
<dbReference type="EMBL" id="SNRW01021380">
    <property type="protein sequence ID" value="KAA6364660.1"/>
    <property type="molecule type" value="Genomic_DNA"/>
</dbReference>
<protein>
    <recommendedName>
        <fullName evidence="2">UBA domain-containing protein</fullName>
    </recommendedName>
</protein>
<dbReference type="SUPFAM" id="SSF46934">
    <property type="entry name" value="UBA-like"/>
    <property type="match status" value="1"/>
</dbReference>
<dbReference type="AlphaFoldDB" id="A0A5J4U3G2"/>
<feature type="compositionally biased region" description="Low complexity" evidence="1">
    <location>
        <begin position="155"/>
        <end position="173"/>
    </location>
</feature>
<proteinExistence type="predicted"/>
<dbReference type="Proteomes" id="UP000324800">
    <property type="component" value="Unassembled WGS sequence"/>
</dbReference>
<feature type="compositionally biased region" description="Polar residues" evidence="1">
    <location>
        <begin position="35"/>
        <end position="49"/>
    </location>
</feature>
<reference evidence="3 4" key="1">
    <citation type="submission" date="2019-03" db="EMBL/GenBank/DDBJ databases">
        <title>Single cell metagenomics reveals metabolic interactions within the superorganism composed of flagellate Streblomastix strix and complex community of Bacteroidetes bacteria on its surface.</title>
        <authorList>
            <person name="Treitli S.C."/>
            <person name="Kolisko M."/>
            <person name="Husnik F."/>
            <person name="Keeling P."/>
            <person name="Hampl V."/>
        </authorList>
    </citation>
    <scope>NUCLEOTIDE SEQUENCE [LARGE SCALE GENOMIC DNA]</scope>
    <source>
        <strain evidence="3">ST1C</strain>
    </source>
</reference>
<gene>
    <name evidence="3" type="ORF">EZS28_039814</name>
</gene>
<dbReference type="OrthoDB" id="267397at2759"/>
<feature type="domain" description="UBA" evidence="2">
    <location>
        <begin position="173"/>
        <end position="221"/>
    </location>
</feature>
<dbReference type="PROSITE" id="PS50030">
    <property type="entry name" value="UBA"/>
    <property type="match status" value="1"/>
</dbReference>
<feature type="compositionally biased region" description="Low complexity" evidence="1">
    <location>
        <begin position="17"/>
        <end position="27"/>
    </location>
</feature>
<dbReference type="Gene3D" id="1.10.8.10">
    <property type="entry name" value="DNA helicase RuvA subunit, C-terminal domain"/>
    <property type="match status" value="1"/>
</dbReference>
<comment type="caution">
    <text evidence="3">The sequence shown here is derived from an EMBL/GenBank/DDBJ whole genome shotgun (WGS) entry which is preliminary data.</text>
</comment>
<feature type="compositionally biased region" description="Gly residues" evidence="1">
    <location>
        <begin position="73"/>
        <end position="83"/>
    </location>
</feature>
<feature type="compositionally biased region" description="Gly residues" evidence="1">
    <location>
        <begin position="143"/>
        <end position="154"/>
    </location>
</feature>
<evidence type="ECO:0000313" key="3">
    <source>
        <dbReference type="EMBL" id="KAA6364660.1"/>
    </source>
</evidence>
<evidence type="ECO:0000259" key="2">
    <source>
        <dbReference type="PROSITE" id="PS50030"/>
    </source>
</evidence>
<evidence type="ECO:0000313" key="4">
    <source>
        <dbReference type="Proteomes" id="UP000324800"/>
    </source>
</evidence>
<name>A0A5J4U3G2_9EUKA</name>
<evidence type="ECO:0000256" key="1">
    <source>
        <dbReference type="SAM" id="MobiDB-lite"/>
    </source>
</evidence>
<dbReference type="InterPro" id="IPR009060">
    <property type="entry name" value="UBA-like_sf"/>
</dbReference>